<sequence length="141" mass="15920">MNPNDIDWLKSMFKERGLFPSMTEQEIGSLIDHMDRMNFAPGDTLVKEGDPGDWFFIVQKGKVKATRKKWLVGSKDIAILGPKDFFGELALLSETTRSATLTAVDSTICFAMYKSQFAELVEKCPSFKDEMERLVAQRSGD</sequence>
<feature type="domain" description="Cyclic nucleotide-binding" evidence="1">
    <location>
        <begin position="18"/>
        <end position="138"/>
    </location>
</feature>
<dbReference type="SUPFAM" id="SSF51206">
    <property type="entry name" value="cAMP-binding domain-like"/>
    <property type="match status" value="1"/>
</dbReference>
<dbReference type="GO" id="GO:0005952">
    <property type="term" value="C:cAMP-dependent protein kinase complex"/>
    <property type="evidence" value="ECO:0007669"/>
    <property type="project" value="InterPro"/>
</dbReference>
<reference evidence="2 3" key="1">
    <citation type="submission" date="2020-02" db="EMBL/GenBank/DDBJ databases">
        <title>Genomic and physiological characterization of two novel Nitrospinaceae genera.</title>
        <authorList>
            <person name="Mueller A.J."/>
            <person name="Jung M.-Y."/>
            <person name="Strachan C.R."/>
            <person name="Herbold C.W."/>
            <person name="Kirkegaard R.H."/>
            <person name="Daims H."/>
        </authorList>
    </citation>
    <scope>NUCLEOTIDE SEQUENCE [LARGE SCALE GENOMIC DNA]</scope>
    <source>
        <strain evidence="2">EB</strain>
    </source>
</reference>
<dbReference type="KEGG" id="nli:G3M70_03720"/>
<evidence type="ECO:0000313" key="2">
    <source>
        <dbReference type="EMBL" id="QPJ61044.1"/>
    </source>
</evidence>
<dbReference type="PANTHER" id="PTHR11635:SF152">
    <property type="entry name" value="CAMP-DEPENDENT PROTEIN KINASE TYPE I REGULATORY SUBUNIT-RELATED"/>
    <property type="match status" value="1"/>
</dbReference>
<dbReference type="GO" id="GO:0004862">
    <property type="term" value="F:cAMP-dependent protein kinase inhibitor activity"/>
    <property type="evidence" value="ECO:0007669"/>
    <property type="project" value="TreeGrafter"/>
</dbReference>
<dbReference type="InterPro" id="IPR050503">
    <property type="entry name" value="cAMP-dep_PK_reg_su-like"/>
</dbReference>
<proteinExistence type="predicted"/>
<evidence type="ECO:0000313" key="3">
    <source>
        <dbReference type="Proteomes" id="UP000594688"/>
    </source>
</evidence>
<dbReference type="SMART" id="SM00100">
    <property type="entry name" value="cNMP"/>
    <property type="match status" value="1"/>
</dbReference>
<name>A0A7T0BU39_9BACT</name>
<dbReference type="GO" id="GO:0030552">
    <property type="term" value="F:cAMP binding"/>
    <property type="evidence" value="ECO:0007669"/>
    <property type="project" value="TreeGrafter"/>
</dbReference>
<organism evidence="2 3">
    <name type="scientific">Candidatus Nitronauta litoralis</name>
    <dbReference type="NCBI Taxonomy" id="2705533"/>
    <lineage>
        <taxon>Bacteria</taxon>
        <taxon>Pseudomonadati</taxon>
        <taxon>Nitrospinota/Tectimicrobiota group</taxon>
        <taxon>Nitrospinota</taxon>
        <taxon>Nitrospinia</taxon>
        <taxon>Nitrospinales</taxon>
        <taxon>Nitrospinaceae</taxon>
        <taxon>Candidatus Nitronauta</taxon>
    </lineage>
</organism>
<dbReference type="GO" id="GO:0005829">
    <property type="term" value="C:cytosol"/>
    <property type="evidence" value="ECO:0007669"/>
    <property type="project" value="TreeGrafter"/>
</dbReference>
<dbReference type="InterPro" id="IPR018490">
    <property type="entry name" value="cNMP-bd_dom_sf"/>
</dbReference>
<dbReference type="EMBL" id="CP048685">
    <property type="protein sequence ID" value="QPJ61044.1"/>
    <property type="molecule type" value="Genomic_DNA"/>
</dbReference>
<dbReference type="Gene3D" id="2.60.120.10">
    <property type="entry name" value="Jelly Rolls"/>
    <property type="match status" value="1"/>
</dbReference>
<dbReference type="PRINTS" id="PR00103">
    <property type="entry name" value="CAMPKINASE"/>
</dbReference>
<dbReference type="PANTHER" id="PTHR11635">
    <property type="entry name" value="CAMP-DEPENDENT PROTEIN KINASE REGULATORY CHAIN"/>
    <property type="match status" value="1"/>
</dbReference>
<dbReference type="Proteomes" id="UP000594688">
    <property type="component" value="Chromosome"/>
</dbReference>
<dbReference type="InterPro" id="IPR000595">
    <property type="entry name" value="cNMP-bd_dom"/>
</dbReference>
<dbReference type="AlphaFoldDB" id="A0A7T0BU39"/>
<dbReference type="PROSITE" id="PS00889">
    <property type="entry name" value="CNMP_BINDING_2"/>
    <property type="match status" value="1"/>
</dbReference>
<dbReference type="GO" id="GO:0034236">
    <property type="term" value="F:protein kinase A catalytic subunit binding"/>
    <property type="evidence" value="ECO:0007669"/>
    <property type="project" value="TreeGrafter"/>
</dbReference>
<gene>
    <name evidence="2" type="ORF">G3M70_03720</name>
</gene>
<evidence type="ECO:0000259" key="1">
    <source>
        <dbReference type="PROSITE" id="PS50042"/>
    </source>
</evidence>
<protein>
    <submittedName>
        <fullName evidence="2">Cyclic nucleotide-binding domain-containing protein</fullName>
    </submittedName>
</protein>
<dbReference type="Pfam" id="PF00027">
    <property type="entry name" value="cNMP_binding"/>
    <property type="match status" value="1"/>
</dbReference>
<dbReference type="PROSITE" id="PS50042">
    <property type="entry name" value="CNMP_BINDING_3"/>
    <property type="match status" value="1"/>
</dbReference>
<dbReference type="InterPro" id="IPR014710">
    <property type="entry name" value="RmlC-like_jellyroll"/>
</dbReference>
<accession>A0A7T0BU39</accession>
<dbReference type="PROSITE" id="PS00888">
    <property type="entry name" value="CNMP_BINDING_1"/>
    <property type="match status" value="1"/>
</dbReference>
<dbReference type="InterPro" id="IPR018488">
    <property type="entry name" value="cNMP-bd_CS"/>
</dbReference>
<dbReference type="CDD" id="cd00038">
    <property type="entry name" value="CAP_ED"/>
    <property type="match status" value="1"/>
</dbReference>